<evidence type="ECO:0000313" key="2">
    <source>
        <dbReference type="Proteomes" id="UP000655830"/>
    </source>
</evidence>
<keyword evidence="2" id="KW-1185">Reference proteome</keyword>
<dbReference type="AlphaFoldDB" id="A0A926IFB0"/>
<gene>
    <name evidence="1" type="ORF">H8718_15075</name>
</gene>
<evidence type="ECO:0000313" key="1">
    <source>
        <dbReference type="EMBL" id="MBC8580839.1"/>
    </source>
</evidence>
<proteinExistence type="predicted"/>
<organism evidence="1 2">
    <name type="scientific">Zhenhengia yiwuensis</name>
    <dbReference type="NCBI Taxonomy" id="2763666"/>
    <lineage>
        <taxon>Bacteria</taxon>
        <taxon>Bacillati</taxon>
        <taxon>Bacillota</taxon>
        <taxon>Clostridia</taxon>
        <taxon>Lachnospirales</taxon>
        <taxon>Lachnospiraceae</taxon>
        <taxon>Zhenhengia</taxon>
    </lineage>
</organism>
<sequence>MQKTNHSTSNLSNIKMLTMDEARGIEQNRTPLGKFIVKDAPQYIAIDNTTGDACIKHCLSYEECISYLNSNICDLDIGLVKIVVEVSASELNIIKHALKHYIERKNTSSLSKKQESLVYRRIRNMLDFYYAR</sequence>
<dbReference type="EMBL" id="JACRSY010000029">
    <property type="protein sequence ID" value="MBC8580839.1"/>
    <property type="molecule type" value="Genomic_DNA"/>
</dbReference>
<name>A0A926IFB0_9FIRM</name>
<comment type="caution">
    <text evidence="1">The sequence shown here is derived from an EMBL/GenBank/DDBJ whole genome shotgun (WGS) entry which is preliminary data.</text>
</comment>
<accession>A0A926IFB0</accession>
<protein>
    <submittedName>
        <fullName evidence="1">Uncharacterized protein</fullName>
    </submittedName>
</protein>
<reference evidence="1" key="1">
    <citation type="submission" date="2020-08" db="EMBL/GenBank/DDBJ databases">
        <title>Genome public.</title>
        <authorList>
            <person name="Liu C."/>
            <person name="Sun Q."/>
        </authorList>
    </citation>
    <scope>NUCLEOTIDE SEQUENCE</scope>
    <source>
        <strain evidence="1">NSJ-12</strain>
    </source>
</reference>
<dbReference type="RefSeq" id="WP_249333536.1">
    <property type="nucleotide sequence ID" value="NZ_JACRSY010000029.1"/>
</dbReference>
<dbReference type="Proteomes" id="UP000655830">
    <property type="component" value="Unassembled WGS sequence"/>
</dbReference>